<dbReference type="RefSeq" id="WP_136936295.1">
    <property type="nucleotide sequence ID" value="NZ_SSMQ01000129.1"/>
</dbReference>
<name>A0A4U1IGU0_9BACT</name>
<dbReference type="EMBL" id="SSMQ01000129">
    <property type="protein sequence ID" value="TKC93019.1"/>
    <property type="molecule type" value="Genomic_DNA"/>
</dbReference>
<reference evidence="2 3" key="1">
    <citation type="submission" date="2019-04" db="EMBL/GenBank/DDBJ databases">
        <authorList>
            <person name="Li Y."/>
            <person name="Wang J."/>
        </authorList>
    </citation>
    <scope>NUCLEOTIDE SEQUENCE [LARGE SCALE GENOMIC DNA]</scope>
    <source>
        <strain evidence="2 3">DSM 14668</strain>
    </source>
</reference>
<dbReference type="PROSITE" id="PS00197">
    <property type="entry name" value="2FE2S_FER_1"/>
    <property type="match status" value="1"/>
</dbReference>
<feature type="domain" description="2Fe-2S ferredoxin-type" evidence="1">
    <location>
        <begin position="18"/>
        <end position="87"/>
    </location>
</feature>
<proteinExistence type="predicted"/>
<organism evidence="2 3">
    <name type="scientific">Polyangium fumosum</name>
    <dbReference type="NCBI Taxonomy" id="889272"/>
    <lineage>
        <taxon>Bacteria</taxon>
        <taxon>Pseudomonadati</taxon>
        <taxon>Myxococcota</taxon>
        <taxon>Polyangia</taxon>
        <taxon>Polyangiales</taxon>
        <taxon>Polyangiaceae</taxon>
        <taxon>Polyangium</taxon>
    </lineage>
</organism>
<accession>A0A4U1IGU0</accession>
<comment type="caution">
    <text evidence="2">The sequence shown here is derived from an EMBL/GenBank/DDBJ whole genome shotgun (WGS) entry which is preliminary data.</text>
</comment>
<dbReference type="SUPFAM" id="SSF54292">
    <property type="entry name" value="2Fe-2S ferredoxin-like"/>
    <property type="match status" value="1"/>
</dbReference>
<dbReference type="OrthoDB" id="9786134at2"/>
<dbReference type="AlphaFoldDB" id="A0A4U1IGU0"/>
<protein>
    <submittedName>
        <fullName evidence="2">(2Fe-2S)-binding protein</fullName>
    </submittedName>
</protein>
<dbReference type="InterPro" id="IPR036010">
    <property type="entry name" value="2Fe-2S_ferredoxin-like_sf"/>
</dbReference>
<dbReference type="Pfam" id="PF00111">
    <property type="entry name" value="Fer2"/>
    <property type="match status" value="1"/>
</dbReference>
<evidence type="ECO:0000313" key="3">
    <source>
        <dbReference type="Proteomes" id="UP000309215"/>
    </source>
</evidence>
<dbReference type="GO" id="GO:0051537">
    <property type="term" value="F:2 iron, 2 sulfur cluster binding"/>
    <property type="evidence" value="ECO:0007669"/>
    <property type="project" value="InterPro"/>
</dbReference>
<dbReference type="InterPro" id="IPR012675">
    <property type="entry name" value="Beta-grasp_dom_sf"/>
</dbReference>
<dbReference type="InterPro" id="IPR001041">
    <property type="entry name" value="2Fe-2S_ferredoxin-type"/>
</dbReference>
<sequence>MIRVEFLANELGPAAGADAAPGDALVDVSDACRAPVSFSCRSASCGTCLVEVLEGAALLAPRKADESEVLDLFDAPPSQRLACAARLVAHGEGLVRLRWAGGDE</sequence>
<gene>
    <name evidence="2" type="ORF">E8A74_49985</name>
</gene>
<dbReference type="Proteomes" id="UP000309215">
    <property type="component" value="Unassembled WGS sequence"/>
</dbReference>
<keyword evidence="3" id="KW-1185">Reference proteome</keyword>
<evidence type="ECO:0000313" key="2">
    <source>
        <dbReference type="EMBL" id="TKC93019.1"/>
    </source>
</evidence>
<dbReference type="Gene3D" id="3.10.20.30">
    <property type="match status" value="1"/>
</dbReference>
<dbReference type="InterPro" id="IPR006058">
    <property type="entry name" value="2Fe2S_fd_BS"/>
</dbReference>
<dbReference type="CDD" id="cd00207">
    <property type="entry name" value="fer2"/>
    <property type="match status" value="1"/>
</dbReference>
<evidence type="ECO:0000259" key="1">
    <source>
        <dbReference type="Pfam" id="PF00111"/>
    </source>
</evidence>